<proteinExistence type="predicted"/>
<protein>
    <submittedName>
        <fullName evidence="2">Uncharacterized protein</fullName>
    </submittedName>
</protein>
<evidence type="ECO:0000313" key="3">
    <source>
        <dbReference type="Proteomes" id="UP000447434"/>
    </source>
</evidence>
<dbReference type="AlphaFoldDB" id="A0A6A4NCU3"/>
<evidence type="ECO:0000256" key="1">
    <source>
        <dbReference type="SAM" id="MobiDB-lite"/>
    </source>
</evidence>
<dbReference type="Proteomes" id="UP000447434">
    <property type="component" value="Chromosome 23"/>
</dbReference>
<feature type="region of interest" description="Disordered" evidence="1">
    <location>
        <begin position="57"/>
        <end position="87"/>
    </location>
</feature>
<reference evidence="3" key="1">
    <citation type="journal article" date="2020" name="Nat. Commun.">
        <title>Genome sequence of the cluster root forming white lupin.</title>
        <authorList>
            <person name="Hufnagel B."/>
            <person name="Marques A."/>
            <person name="Soriano A."/>
            <person name="Marques L."/>
            <person name="Divol F."/>
            <person name="Doumas P."/>
            <person name="Sallet E."/>
            <person name="Mancinotti D."/>
            <person name="Carrere S."/>
            <person name="Marande W."/>
            <person name="Arribat S."/>
            <person name="Keller J."/>
            <person name="Huneau C."/>
            <person name="Blein T."/>
            <person name="Aime D."/>
            <person name="Laguerre M."/>
            <person name="Taylor J."/>
            <person name="Schubert V."/>
            <person name="Nelson M."/>
            <person name="Geu-Flores F."/>
            <person name="Crespi M."/>
            <person name="Gallardo-Guerrero K."/>
            <person name="Delaux P.-M."/>
            <person name="Salse J."/>
            <person name="Berges H."/>
            <person name="Guyot R."/>
            <person name="Gouzy J."/>
            <person name="Peret B."/>
        </authorList>
    </citation>
    <scope>NUCLEOTIDE SEQUENCE [LARGE SCALE GENOMIC DNA]</scope>
    <source>
        <strain evidence="3">cv. Amiga</strain>
    </source>
</reference>
<accession>A0A6A4NCU3</accession>
<comment type="caution">
    <text evidence="2">The sequence shown here is derived from an EMBL/GenBank/DDBJ whole genome shotgun (WGS) entry which is preliminary data.</text>
</comment>
<sequence>MFRNVFIRLKPRASRIRGIIRRRERFSSMMPEKTSIFHNGDVKLDAINLDSNILVNDRKRRNRDENPTELESLIITRPNVETKEESE</sequence>
<organism evidence="2 3">
    <name type="scientific">Lupinus albus</name>
    <name type="common">White lupine</name>
    <name type="synonym">Lupinus termis</name>
    <dbReference type="NCBI Taxonomy" id="3870"/>
    <lineage>
        <taxon>Eukaryota</taxon>
        <taxon>Viridiplantae</taxon>
        <taxon>Streptophyta</taxon>
        <taxon>Embryophyta</taxon>
        <taxon>Tracheophyta</taxon>
        <taxon>Spermatophyta</taxon>
        <taxon>Magnoliopsida</taxon>
        <taxon>eudicotyledons</taxon>
        <taxon>Gunneridae</taxon>
        <taxon>Pentapetalae</taxon>
        <taxon>rosids</taxon>
        <taxon>fabids</taxon>
        <taxon>Fabales</taxon>
        <taxon>Fabaceae</taxon>
        <taxon>Papilionoideae</taxon>
        <taxon>50 kb inversion clade</taxon>
        <taxon>genistoids sensu lato</taxon>
        <taxon>core genistoids</taxon>
        <taxon>Genisteae</taxon>
        <taxon>Lupinus</taxon>
    </lineage>
</organism>
<gene>
    <name evidence="2" type="ORF">Lalb_Chr23g0276191</name>
</gene>
<name>A0A6A4NCU3_LUPAL</name>
<dbReference type="EMBL" id="WOCE01000023">
    <property type="protein sequence ID" value="KAE9587652.1"/>
    <property type="molecule type" value="Genomic_DNA"/>
</dbReference>
<evidence type="ECO:0000313" key="2">
    <source>
        <dbReference type="EMBL" id="KAE9587652.1"/>
    </source>
</evidence>
<keyword evidence="3" id="KW-1185">Reference proteome</keyword>